<feature type="chain" id="PRO_5002188588" evidence="3">
    <location>
        <begin position="46"/>
        <end position="443"/>
    </location>
</feature>
<keyword evidence="5" id="KW-1185">Reference proteome</keyword>
<protein>
    <submittedName>
        <fullName evidence="4">Membrane protein</fullName>
    </submittedName>
</protein>
<reference evidence="4 5" key="1">
    <citation type="submission" date="2015-02" db="EMBL/GenBank/DDBJ databases">
        <title>Genome sequence of thermotolerant Streptomyces cyaneogriseus subsp. Noncyanogenus NMWT1, the producer of nematocidal antibiotics nemadectin.</title>
        <authorList>
            <person name="Wang H."/>
            <person name="Li C."/>
            <person name="Xiang W."/>
            <person name="Wang X."/>
        </authorList>
    </citation>
    <scope>NUCLEOTIDE SEQUENCE [LARGE SCALE GENOMIC DNA]</scope>
    <source>
        <strain evidence="4 5">NMWT 1</strain>
    </source>
</reference>
<evidence type="ECO:0000256" key="3">
    <source>
        <dbReference type="SAM" id="SignalP"/>
    </source>
</evidence>
<dbReference type="RefSeq" id="WP_044382703.1">
    <property type="nucleotide sequence ID" value="NZ_CP010849.1"/>
</dbReference>
<feature type="region of interest" description="Disordered" evidence="1">
    <location>
        <begin position="201"/>
        <end position="236"/>
    </location>
</feature>
<dbReference type="Proteomes" id="UP000032234">
    <property type="component" value="Chromosome"/>
</dbReference>
<dbReference type="HOGENOM" id="CLU_631534_0_0_11"/>
<accession>A0A0C5G3N3</accession>
<evidence type="ECO:0000256" key="2">
    <source>
        <dbReference type="SAM" id="Phobius"/>
    </source>
</evidence>
<evidence type="ECO:0000313" key="5">
    <source>
        <dbReference type="Proteomes" id="UP000032234"/>
    </source>
</evidence>
<organism evidence="4 5">
    <name type="scientific">Streptomyces cyaneogriseus subsp. noncyanogenus</name>
    <dbReference type="NCBI Taxonomy" id="477245"/>
    <lineage>
        <taxon>Bacteria</taxon>
        <taxon>Bacillati</taxon>
        <taxon>Actinomycetota</taxon>
        <taxon>Actinomycetes</taxon>
        <taxon>Kitasatosporales</taxon>
        <taxon>Streptomycetaceae</taxon>
        <taxon>Streptomyces</taxon>
    </lineage>
</organism>
<gene>
    <name evidence="4" type="ORF">TU94_16435</name>
</gene>
<feature type="transmembrane region" description="Helical" evidence="2">
    <location>
        <begin position="413"/>
        <end position="434"/>
    </location>
</feature>
<dbReference type="AlphaFoldDB" id="A0A0C5G3N3"/>
<keyword evidence="2" id="KW-0472">Membrane</keyword>
<proteinExistence type="predicted"/>
<keyword evidence="2" id="KW-0812">Transmembrane</keyword>
<dbReference type="STRING" id="477245.TU94_16435"/>
<keyword evidence="2" id="KW-1133">Transmembrane helix</keyword>
<dbReference type="KEGG" id="scw:TU94_16435"/>
<feature type="signal peptide" evidence="3">
    <location>
        <begin position="1"/>
        <end position="45"/>
    </location>
</feature>
<name>A0A0C5G3N3_9ACTN</name>
<dbReference type="PATRIC" id="fig|477245.3.peg.3479"/>
<sequence>MGRRGASGRVPGRWRAVTGRRAAAPVLMAMALVALCTTAVVPARAVPAAGTPGGYAFAGDARPIEGAAGPADAERLEPGATYRSSLPARGAVHYRLRLDGASNVYVAVTAVPAPGGTVAASDGIRVSLRDGEGGSCSFDSASIGAARSPRPVTAWGRREVFPTKTRCREAGTYDVAVERTGGQSAAPGAWDLEIAAFTEPAPKRAGATRAPEVWDSSSPAPPEGEPRRRRGGAGFAGATLLGPGAWRDGIRPGQTLFYAVPADWGQRVYATAELDGSGGRGYVPGALRLALHNPARGPVADTGTAYDGDPATAALPPVPPVAYANRHAVADKVSGMRFAGAYYVVVHLAARVADDFGEGPFGLTLRVGVDGAAESGPVYAGESAPLGVFEVPEGQRVAGTGAGGEKDDPVMRAVAVGGIGTGSLLLAGLGVWTLRARRRSGAL</sequence>
<evidence type="ECO:0000313" key="4">
    <source>
        <dbReference type="EMBL" id="AJP02829.1"/>
    </source>
</evidence>
<keyword evidence="3" id="KW-0732">Signal</keyword>
<dbReference type="EMBL" id="CP010849">
    <property type="protein sequence ID" value="AJP02829.1"/>
    <property type="molecule type" value="Genomic_DNA"/>
</dbReference>
<evidence type="ECO:0000256" key="1">
    <source>
        <dbReference type="SAM" id="MobiDB-lite"/>
    </source>
</evidence>